<accession>A0A9X2BWB0</accession>
<reference evidence="2" key="1">
    <citation type="submission" date="2022-04" db="EMBL/GenBank/DDBJ databases">
        <title>Roseomonas acroporae sp. nov., isolated from coral Acropora digitifera.</title>
        <authorList>
            <person name="Sun H."/>
        </authorList>
    </citation>
    <scope>NUCLEOTIDE SEQUENCE</scope>
    <source>
        <strain evidence="2">NAR14</strain>
    </source>
</reference>
<dbReference type="PANTHER" id="PTHR34203:SF15">
    <property type="entry name" value="SLL1173 PROTEIN"/>
    <property type="match status" value="1"/>
</dbReference>
<keyword evidence="3" id="KW-1185">Reference proteome</keyword>
<dbReference type="Gene3D" id="3.40.50.150">
    <property type="entry name" value="Vaccinia Virus protein VP39"/>
    <property type="match status" value="1"/>
</dbReference>
<dbReference type="Pfam" id="PF05050">
    <property type="entry name" value="Methyltransf_21"/>
    <property type="match status" value="1"/>
</dbReference>
<evidence type="ECO:0000259" key="1">
    <source>
        <dbReference type="Pfam" id="PF05050"/>
    </source>
</evidence>
<dbReference type="GO" id="GO:0032259">
    <property type="term" value="P:methylation"/>
    <property type="evidence" value="ECO:0007669"/>
    <property type="project" value="UniProtKB-KW"/>
</dbReference>
<dbReference type="NCBIfam" id="TIGR01444">
    <property type="entry name" value="fkbM_fam"/>
    <property type="match status" value="1"/>
</dbReference>
<keyword evidence="2" id="KW-0808">Transferase</keyword>
<evidence type="ECO:0000313" key="3">
    <source>
        <dbReference type="Proteomes" id="UP001139516"/>
    </source>
</evidence>
<gene>
    <name evidence="2" type="ORF">M0638_15815</name>
</gene>
<proteinExistence type="predicted"/>
<dbReference type="SUPFAM" id="SSF53335">
    <property type="entry name" value="S-adenosyl-L-methionine-dependent methyltransferases"/>
    <property type="match status" value="1"/>
</dbReference>
<dbReference type="InterPro" id="IPR052514">
    <property type="entry name" value="SAM-dependent_MTase"/>
</dbReference>
<dbReference type="InterPro" id="IPR006342">
    <property type="entry name" value="FkbM_mtfrase"/>
</dbReference>
<organism evidence="2 3">
    <name type="scientific">Roseomonas acroporae</name>
    <dbReference type="NCBI Taxonomy" id="2937791"/>
    <lineage>
        <taxon>Bacteria</taxon>
        <taxon>Pseudomonadati</taxon>
        <taxon>Pseudomonadota</taxon>
        <taxon>Alphaproteobacteria</taxon>
        <taxon>Acetobacterales</taxon>
        <taxon>Roseomonadaceae</taxon>
        <taxon>Roseomonas</taxon>
    </lineage>
</organism>
<dbReference type="InterPro" id="IPR029063">
    <property type="entry name" value="SAM-dependent_MTases_sf"/>
</dbReference>
<dbReference type="AlphaFoldDB" id="A0A9X2BWB0"/>
<evidence type="ECO:0000313" key="2">
    <source>
        <dbReference type="EMBL" id="MCK8785846.1"/>
    </source>
</evidence>
<comment type="caution">
    <text evidence="2">The sequence shown here is derived from an EMBL/GenBank/DDBJ whole genome shotgun (WGS) entry which is preliminary data.</text>
</comment>
<dbReference type="PANTHER" id="PTHR34203">
    <property type="entry name" value="METHYLTRANSFERASE, FKBM FAMILY PROTEIN"/>
    <property type="match status" value="1"/>
</dbReference>
<dbReference type="GO" id="GO:0008168">
    <property type="term" value="F:methyltransferase activity"/>
    <property type="evidence" value="ECO:0007669"/>
    <property type="project" value="UniProtKB-KW"/>
</dbReference>
<protein>
    <submittedName>
        <fullName evidence="2">FkbM family methyltransferase</fullName>
    </submittedName>
</protein>
<feature type="domain" description="Methyltransferase FkbM" evidence="1">
    <location>
        <begin position="60"/>
        <end position="216"/>
    </location>
</feature>
<keyword evidence="2" id="KW-0489">Methyltransferase</keyword>
<dbReference type="Proteomes" id="UP001139516">
    <property type="component" value="Unassembled WGS sequence"/>
</dbReference>
<name>A0A9X2BWB0_9PROT</name>
<dbReference type="RefSeq" id="WP_248667960.1">
    <property type="nucleotide sequence ID" value="NZ_JALPRX010000068.1"/>
</dbReference>
<sequence>MMTNSFTPFIAKDRYIGPYQFDMHIEDENAKEWYDTNPNQWQRERQWCIDTIRPGFNVLDCGAHQGLTTLLFSYCVGSDGVVHAWEALPQNASLIERNAILNGRTNIVVHPYGVGSQSGLIPISENSGNSVIVGAGSIFPATGQIKVVRLDDDVSPDMRVDFLKIDVEGHELHALRGAERILSNRPFLMLELHHFLWSDAQGTATEIGRILNNLDYYVWIDDFEKATDIGKNVDAEWFTKSPHAQLYCAPA</sequence>
<dbReference type="EMBL" id="JALPRX010000068">
    <property type="protein sequence ID" value="MCK8785846.1"/>
    <property type="molecule type" value="Genomic_DNA"/>
</dbReference>